<protein>
    <submittedName>
        <fullName evidence="2">Uncharacterized protein</fullName>
    </submittedName>
</protein>
<feature type="non-terminal residue" evidence="2">
    <location>
        <position position="100"/>
    </location>
</feature>
<evidence type="ECO:0000313" key="3">
    <source>
        <dbReference type="Proteomes" id="UP000837857"/>
    </source>
</evidence>
<gene>
    <name evidence="2" type="ORF">IPOD504_LOCUS2968</name>
</gene>
<feature type="region of interest" description="Disordered" evidence="1">
    <location>
        <begin position="68"/>
        <end position="100"/>
    </location>
</feature>
<proteinExistence type="predicted"/>
<evidence type="ECO:0000256" key="1">
    <source>
        <dbReference type="SAM" id="MobiDB-lite"/>
    </source>
</evidence>
<accession>A0ABN8HX27</accession>
<sequence>MQTKNINLSRDQSNDNCELQKSCRQDHQGLPSDVSVTHQCILNQVTRSTIGSTYHVINMFNTKRRTPKTSVLAPRAAAHTTRVIRNTSGDRNLAFSRNRR</sequence>
<name>A0ABN8HX27_9NEOP</name>
<reference evidence="2" key="1">
    <citation type="submission" date="2022-03" db="EMBL/GenBank/DDBJ databases">
        <authorList>
            <person name="Martin H S."/>
        </authorList>
    </citation>
    <scope>NUCLEOTIDE SEQUENCE</scope>
</reference>
<dbReference type="Proteomes" id="UP000837857">
    <property type="component" value="Chromosome 13"/>
</dbReference>
<keyword evidence="3" id="KW-1185">Reference proteome</keyword>
<evidence type="ECO:0000313" key="2">
    <source>
        <dbReference type="EMBL" id="CAH2041179.1"/>
    </source>
</evidence>
<dbReference type="EMBL" id="OW152825">
    <property type="protein sequence ID" value="CAH2041179.1"/>
    <property type="molecule type" value="Genomic_DNA"/>
</dbReference>
<organism evidence="2 3">
    <name type="scientific">Iphiclides podalirius</name>
    <name type="common">scarce swallowtail</name>
    <dbReference type="NCBI Taxonomy" id="110791"/>
    <lineage>
        <taxon>Eukaryota</taxon>
        <taxon>Metazoa</taxon>
        <taxon>Ecdysozoa</taxon>
        <taxon>Arthropoda</taxon>
        <taxon>Hexapoda</taxon>
        <taxon>Insecta</taxon>
        <taxon>Pterygota</taxon>
        <taxon>Neoptera</taxon>
        <taxon>Endopterygota</taxon>
        <taxon>Lepidoptera</taxon>
        <taxon>Glossata</taxon>
        <taxon>Ditrysia</taxon>
        <taxon>Papilionoidea</taxon>
        <taxon>Papilionidae</taxon>
        <taxon>Papilioninae</taxon>
        <taxon>Iphiclides</taxon>
    </lineage>
</organism>